<dbReference type="GO" id="GO:0020037">
    <property type="term" value="F:heme binding"/>
    <property type="evidence" value="ECO:0007669"/>
    <property type="project" value="InterPro"/>
</dbReference>
<sequence>MKLIKVLAGVVLLSSAHSALAQDAADGDAAAGANKAKICKTCHQFGEGAKNAIGPVLNGVVGRKAGTYPGYDYSEANKNSGITWDEATLKVYLKNPKAKVPGTKMSFVGFQKDSDINNVVAFLKTLGPDGKTK</sequence>
<dbReference type="PANTHER" id="PTHR11961">
    <property type="entry name" value="CYTOCHROME C"/>
    <property type="match status" value="1"/>
</dbReference>
<keyword evidence="1" id="KW-0813">Transport</keyword>
<dbReference type="PROSITE" id="PS51007">
    <property type="entry name" value="CYTC"/>
    <property type="match status" value="1"/>
</dbReference>
<dbReference type="Pfam" id="PF00034">
    <property type="entry name" value="Cytochrom_C"/>
    <property type="match status" value="1"/>
</dbReference>
<protein>
    <submittedName>
        <fullName evidence="9">Cytochrome c family protein</fullName>
    </submittedName>
</protein>
<evidence type="ECO:0000259" key="8">
    <source>
        <dbReference type="PROSITE" id="PS51007"/>
    </source>
</evidence>
<evidence type="ECO:0000256" key="5">
    <source>
        <dbReference type="ARBA" id="ARBA00023004"/>
    </source>
</evidence>
<dbReference type="Proteomes" id="UP001165667">
    <property type="component" value="Unassembled WGS sequence"/>
</dbReference>
<dbReference type="PRINTS" id="PR00604">
    <property type="entry name" value="CYTCHRMECIAB"/>
</dbReference>
<evidence type="ECO:0000313" key="9">
    <source>
        <dbReference type="EMBL" id="MCW6507272.1"/>
    </source>
</evidence>
<keyword evidence="2 6" id="KW-0349">Heme</keyword>
<comment type="caution">
    <text evidence="9">The sequence shown here is derived from an EMBL/GenBank/DDBJ whole genome shotgun (WGS) entry which is preliminary data.</text>
</comment>
<evidence type="ECO:0000256" key="4">
    <source>
        <dbReference type="ARBA" id="ARBA00022982"/>
    </source>
</evidence>
<dbReference type="GO" id="GO:0046872">
    <property type="term" value="F:metal ion binding"/>
    <property type="evidence" value="ECO:0007669"/>
    <property type="project" value="UniProtKB-KW"/>
</dbReference>
<name>A0AA41Z0Y4_9HYPH</name>
<feature type="chain" id="PRO_5041291449" evidence="7">
    <location>
        <begin position="22"/>
        <end position="133"/>
    </location>
</feature>
<evidence type="ECO:0000256" key="2">
    <source>
        <dbReference type="ARBA" id="ARBA00022617"/>
    </source>
</evidence>
<evidence type="ECO:0000256" key="7">
    <source>
        <dbReference type="SAM" id="SignalP"/>
    </source>
</evidence>
<evidence type="ECO:0000313" key="10">
    <source>
        <dbReference type="Proteomes" id="UP001165667"/>
    </source>
</evidence>
<accession>A0AA41Z0Y4</accession>
<dbReference type="AlphaFoldDB" id="A0AA41Z0Y4"/>
<evidence type="ECO:0000256" key="1">
    <source>
        <dbReference type="ARBA" id="ARBA00022448"/>
    </source>
</evidence>
<feature type="domain" description="Cytochrome c" evidence="8">
    <location>
        <begin position="22"/>
        <end position="127"/>
    </location>
</feature>
<proteinExistence type="predicted"/>
<organism evidence="9 10">
    <name type="scientific">Lichenifustis flavocetrariae</name>
    <dbReference type="NCBI Taxonomy" id="2949735"/>
    <lineage>
        <taxon>Bacteria</taxon>
        <taxon>Pseudomonadati</taxon>
        <taxon>Pseudomonadota</taxon>
        <taxon>Alphaproteobacteria</taxon>
        <taxon>Hyphomicrobiales</taxon>
        <taxon>Lichenihabitantaceae</taxon>
        <taxon>Lichenifustis</taxon>
    </lineage>
</organism>
<gene>
    <name evidence="9" type="ORF">M8523_04480</name>
</gene>
<dbReference type="EMBL" id="JAMOIM010000002">
    <property type="protein sequence ID" value="MCW6507272.1"/>
    <property type="molecule type" value="Genomic_DNA"/>
</dbReference>
<keyword evidence="10" id="KW-1185">Reference proteome</keyword>
<dbReference type="InterPro" id="IPR009056">
    <property type="entry name" value="Cyt_c-like_dom"/>
</dbReference>
<evidence type="ECO:0000256" key="3">
    <source>
        <dbReference type="ARBA" id="ARBA00022723"/>
    </source>
</evidence>
<keyword evidence="5 6" id="KW-0408">Iron</keyword>
<keyword evidence="7" id="KW-0732">Signal</keyword>
<keyword evidence="3 6" id="KW-0479">Metal-binding</keyword>
<dbReference type="Gene3D" id="1.10.760.10">
    <property type="entry name" value="Cytochrome c-like domain"/>
    <property type="match status" value="1"/>
</dbReference>
<evidence type="ECO:0000256" key="6">
    <source>
        <dbReference type="PROSITE-ProRule" id="PRU00433"/>
    </source>
</evidence>
<reference evidence="9" key="1">
    <citation type="submission" date="2022-05" db="EMBL/GenBank/DDBJ databases">
        <authorList>
            <person name="Pankratov T."/>
        </authorList>
    </citation>
    <scope>NUCLEOTIDE SEQUENCE</scope>
    <source>
        <strain evidence="9">BP6-180914</strain>
    </source>
</reference>
<dbReference type="GO" id="GO:0009055">
    <property type="term" value="F:electron transfer activity"/>
    <property type="evidence" value="ECO:0007669"/>
    <property type="project" value="InterPro"/>
</dbReference>
<feature type="signal peptide" evidence="7">
    <location>
        <begin position="1"/>
        <end position="21"/>
    </location>
</feature>
<keyword evidence="4" id="KW-0249">Electron transport</keyword>
<dbReference type="InterPro" id="IPR002327">
    <property type="entry name" value="Cyt_c_1A/1B"/>
</dbReference>
<dbReference type="InterPro" id="IPR036909">
    <property type="entry name" value="Cyt_c-like_dom_sf"/>
</dbReference>
<dbReference type="SUPFAM" id="SSF46626">
    <property type="entry name" value="Cytochrome c"/>
    <property type="match status" value="1"/>
</dbReference>